<keyword evidence="4" id="KW-0012">Acyltransferase</keyword>
<evidence type="ECO:0000256" key="1">
    <source>
        <dbReference type="ARBA" id="ARBA00004477"/>
    </source>
</evidence>
<dbReference type="GO" id="GO:0005789">
    <property type="term" value="C:endoplasmic reticulum membrane"/>
    <property type="evidence" value="ECO:0007669"/>
    <property type="project" value="UniProtKB-SubCell"/>
</dbReference>
<evidence type="ECO:0000256" key="4">
    <source>
        <dbReference type="ARBA" id="ARBA00023315"/>
    </source>
</evidence>
<comment type="subcellular location">
    <subcellularLocation>
        <location evidence="1">Endoplasmic reticulum membrane</location>
        <topology evidence="1">Multi-pass membrane protein</topology>
    </subcellularLocation>
</comment>
<reference evidence="7 8" key="1">
    <citation type="submission" date="2019-02" db="EMBL/GenBank/DDBJ databases">
        <title>Genome sequencing of the rare red list fungi Hericium alpestre (H. flagellum).</title>
        <authorList>
            <person name="Buettner E."/>
            <person name="Kellner H."/>
        </authorList>
    </citation>
    <scope>NUCLEOTIDE SEQUENCE [LARGE SCALE GENOMIC DNA]</scope>
    <source>
        <strain evidence="7 8">DSM 108284</strain>
    </source>
</reference>
<evidence type="ECO:0000256" key="6">
    <source>
        <dbReference type="SAM" id="Phobius"/>
    </source>
</evidence>
<sequence>MSSMKSRKTNGPVEVAHVDSEKTDGSSGAIQTNAGTLYVSKPFRSRRSKKLRSIVTFVPRTTLIEASNVNEFWGFYSLFWVSLFILTIRTYVASIESIGRPLNFQFASMMSQEALTLAISDAVLVASTGFCVPFAKVITKGWIKYYWTGVFIQHVFQTLVVCTAVKWTFSRHWPWVQSGFLTLHSLTMLMKMHSYMATNGYLSYVAVQSKALLAQLRSETARVGGWQKALDTAKA</sequence>
<evidence type="ECO:0000256" key="3">
    <source>
        <dbReference type="ARBA" id="ARBA00022824"/>
    </source>
</evidence>
<evidence type="ECO:0000313" key="7">
    <source>
        <dbReference type="EMBL" id="TFY73506.1"/>
    </source>
</evidence>
<dbReference type="PANTHER" id="PTHR10408:SF9">
    <property type="entry name" value="STEROL O-ACYLTRANSFERASE 2-RELATED"/>
    <property type="match status" value="1"/>
</dbReference>
<dbReference type="OrthoDB" id="10039049at2759"/>
<organism evidence="7 8">
    <name type="scientific">Hericium alpestre</name>
    <dbReference type="NCBI Taxonomy" id="135208"/>
    <lineage>
        <taxon>Eukaryota</taxon>
        <taxon>Fungi</taxon>
        <taxon>Dikarya</taxon>
        <taxon>Basidiomycota</taxon>
        <taxon>Agaricomycotina</taxon>
        <taxon>Agaricomycetes</taxon>
        <taxon>Russulales</taxon>
        <taxon>Hericiaceae</taxon>
        <taxon>Hericium</taxon>
    </lineage>
</organism>
<dbReference type="STRING" id="135208.A0A4Y9ZFF8"/>
<keyword evidence="2" id="KW-0808">Transferase</keyword>
<protein>
    <submittedName>
        <fullName evidence="7">Uncharacterized protein</fullName>
    </submittedName>
</protein>
<feature type="transmembrane region" description="Helical" evidence="6">
    <location>
        <begin position="114"/>
        <end position="138"/>
    </location>
</feature>
<dbReference type="AlphaFoldDB" id="A0A4Y9ZFF8"/>
<feature type="region of interest" description="Disordered" evidence="5">
    <location>
        <begin position="1"/>
        <end position="29"/>
    </location>
</feature>
<gene>
    <name evidence="7" type="ORF">EWM64_g10506</name>
</gene>
<dbReference type="PANTHER" id="PTHR10408">
    <property type="entry name" value="STEROL O-ACYLTRANSFERASE"/>
    <property type="match status" value="1"/>
</dbReference>
<keyword evidence="8" id="KW-1185">Reference proteome</keyword>
<dbReference type="GO" id="GO:0008204">
    <property type="term" value="P:ergosterol metabolic process"/>
    <property type="evidence" value="ECO:0007669"/>
    <property type="project" value="TreeGrafter"/>
</dbReference>
<dbReference type="Proteomes" id="UP000298061">
    <property type="component" value="Unassembled WGS sequence"/>
</dbReference>
<evidence type="ECO:0000256" key="2">
    <source>
        <dbReference type="ARBA" id="ARBA00022679"/>
    </source>
</evidence>
<keyword evidence="6" id="KW-1133">Transmembrane helix</keyword>
<name>A0A4Y9ZFF8_9AGAM</name>
<evidence type="ECO:0000313" key="8">
    <source>
        <dbReference type="Proteomes" id="UP000298061"/>
    </source>
</evidence>
<feature type="non-terminal residue" evidence="7">
    <location>
        <position position="235"/>
    </location>
</feature>
<dbReference type="InterPro" id="IPR014371">
    <property type="entry name" value="Oat_ACAT_DAG_ARE"/>
</dbReference>
<evidence type="ECO:0000256" key="5">
    <source>
        <dbReference type="SAM" id="MobiDB-lite"/>
    </source>
</evidence>
<keyword evidence="6" id="KW-0472">Membrane</keyword>
<dbReference type="EMBL" id="SFCI01002792">
    <property type="protein sequence ID" value="TFY73506.1"/>
    <property type="molecule type" value="Genomic_DNA"/>
</dbReference>
<keyword evidence="6" id="KW-0812">Transmembrane</keyword>
<dbReference type="GO" id="GO:0034737">
    <property type="term" value="F:ergosterol O-acyltransferase activity"/>
    <property type="evidence" value="ECO:0007669"/>
    <property type="project" value="TreeGrafter"/>
</dbReference>
<comment type="caution">
    <text evidence="7">The sequence shown here is derived from an EMBL/GenBank/DDBJ whole genome shotgun (WGS) entry which is preliminary data.</text>
</comment>
<feature type="transmembrane region" description="Helical" evidence="6">
    <location>
        <begin position="73"/>
        <end position="94"/>
    </location>
</feature>
<accession>A0A4Y9ZFF8</accession>
<keyword evidence="3" id="KW-0256">Endoplasmic reticulum</keyword>
<proteinExistence type="predicted"/>